<evidence type="ECO:0000313" key="4">
    <source>
        <dbReference type="Proteomes" id="UP001151760"/>
    </source>
</evidence>
<comment type="caution">
    <text evidence="3">The sequence shown here is derived from an EMBL/GenBank/DDBJ whole genome shotgun (WGS) entry which is preliminary data.</text>
</comment>
<dbReference type="InterPro" id="IPR025476">
    <property type="entry name" value="Helitron_helicase-like"/>
</dbReference>
<dbReference type="Pfam" id="PF14214">
    <property type="entry name" value="Helitron_like_N"/>
    <property type="match status" value="1"/>
</dbReference>
<proteinExistence type="predicted"/>
<keyword evidence="3" id="KW-0347">Helicase</keyword>
<dbReference type="EMBL" id="BQNB010011821">
    <property type="protein sequence ID" value="GJS95603.1"/>
    <property type="molecule type" value="Genomic_DNA"/>
</dbReference>
<evidence type="ECO:0000259" key="2">
    <source>
        <dbReference type="Pfam" id="PF14214"/>
    </source>
</evidence>
<sequence length="527" mass="60245">MSSIELGLVLNLGCSSWIEKFDSRCQSSGAGDEAHIVNANCRHTTGSVQVGFPASRPSKRTHSNVFQGTLPSEGSPLKRSHSSTSTVRNRRTTRFRHASAGHDTSGHIGGVSYVYDDLGDCDQWCYHCGAKFWFGERLKGHLNSRRPAYHLCCRGGRIYMEPNPDPPEYIKSLLQNKHFMENIRAYNQMFAMTSFGAKIDESINNRRGPYVFKVSRQVYHWIGSLCPLAGEPLRFLQLYIFDTQHELENRMRHFGGLDNSNLDPEIVQGLIHFLDTHNELVQLFRTARVRCQEIDVSEFKIRLYNGDGACGYELLTSNTLGSIVFYSGVTGSTEFDVVIEHRGGPPKRINKLHPSYMSLQFPLFLVYRQSGFHTELKLKIDDGSDKERRLTMLAYYAYQLHPRVSKYNLIFRCGRLFQQYMVGVFCCIKQNQLDFIRKKQSDIQSDYLLGLYDTISKGERDGYEVGGRIILLMSFIGGPRYMYAHYLDALAIFRKLDLESKIQGPEDVDMLILAELQIRKLILKATK</sequence>
<dbReference type="PANTHER" id="PTHR45786">
    <property type="entry name" value="DNA BINDING PROTEIN-LIKE"/>
    <property type="match status" value="1"/>
</dbReference>
<feature type="region of interest" description="Disordered" evidence="1">
    <location>
        <begin position="53"/>
        <end position="93"/>
    </location>
</feature>
<evidence type="ECO:0000313" key="3">
    <source>
        <dbReference type="EMBL" id="GJS95603.1"/>
    </source>
</evidence>
<feature type="domain" description="Helitron helicase-like" evidence="2">
    <location>
        <begin position="395"/>
        <end position="497"/>
    </location>
</feature>
<feature type="compositionally biased region" description="Polar residues" evidence="1">
    <location>
        <begin position="63"/>
        <end position="72"/>
    </location>
</feature>
<name>A0ABQ5A3F5_9ASTR</name>
<keyword evidence="3" id="KW-0547">Nucleotide-binding</keyword>
<organism evidence="3 4">
    <name type="scientific">Tanacetum coccineum</name>
    <dbReference type="NCBI Taxonomy" id="301880"/>
    <lineage>
        <taxon>Eukaryota</taxon>
        <taxon>Viridiplantae</taxon>
        <taxon>Streptophyta</taxon>
        <taxon>Embryophyta</taxon>
        <taxon>Tracheophyta</taxon>
        <taxon>Spermatophyta</taxon>
        <taxon>Magnoliopsida</taxon>
        <taxon>eudicotyledons</taxon>
        <taxon>Gunneridae</taxon>
        <taxon>Pentapetalae</taxon>
        <taxon>asterids</taxon>
        <taxon>campanulids</taxon>
        <taxon>Asterales</taxon>
        <taxon>Asteraceae</taxon>
        <taxon>Asteroideae</taxon>
        <taxon>Anthemideae</taxon>
        <taxon>Anthemidinae</taxon>
        <taxon>Tanacetum</taxon>
    </lineage>
</organism>
<keyword evidence="4" id="KW-1185">Reference proteome</keyword>
<reference evidence="3" key="2">
    <citation type="submission" date="2022-01" db="EMBL/GenBank/DDBJ databases">
        <authorList>
            <person name="Yamashiro T."/>
            <person name="Shiraishi A."/>
            <person name="Satake H."/>
            <person name="Nakayama K."/>
        </authorList>
    </citation>
    <scope>NUCLEOTIDE SEQUENCE</scope>
</reference>
<dbReference type="PANTHER" id="PTHR45786:SF74">
    <property type="entry name" value="ATP-DEPENDENT DNA HELICASE"/>
    <property type="match status" value="1"/>
</dbReference>
<protein>
    <submittedName>
        <fullName evidence="3">DNA helicase</fullName>
    </submittedName>
</protein>
<dbReference type="Proteomes" id="UP001151760">
    <property type="component" value="Unassembled WGS sequence"/>
</dbReference>
<gene>
    <name evidence="3" type="ORF">Tco_0802571</name>
</gene>
<dbReference type="GO" id="GO:0004386">
    <property type="term" value="F:helicase activity"/>
    <property type="evidence" value="ECO:0007669"/>
    <property type="project" value="UniProtKB-KW"/>
</dbReference>
<keyword evidence="3" id="KW-0067">ATP-binding</keyword>
<keyword evidence="3" id="KW-0378">Hydrolase</keyword>
<evidence type="ECO:0000256" key="1">
    <source>
        <dbReference type="SAM" id="MobiDB-lite"/>
    </source>
</evidence>
<reference evidence="3" key="1">
    <citation type="journal article" date="2022" name="Int. J. Mol. Sci.">
        <title>Draft Genome of Tanacetum Coccineum: Genomic Comparison of Closely Related Tanacetum-Family Plants.</title>
        <authorList>
            <person name="Yamashiro T."/>
            <person name="Shiraishi A."/>
            <person name="Nakayama K."/>
            <person name="Satake H."/>
        </authorList>
    </citation>
    <scope>NUCLEOTIDE SEQUENCE</scope>
</reference>
<accession>A0ABQ5A3F5</accession>